<organism evidence="2 3">
    <name type="scientific">Amborella trichopoda</name>
    <dbReference type="NCBI Taxonomy" id="13333"/>
    <lineage>
        <taxon>Eukaryota</taxon>
        <taxon>Viridiplantae</taxon>
        <taxon>Streptophyta</taxon>
        <taxon>Embryophyta</taxon>
        <taxon>Tracheophyta</taxon>
        <taxon>Spermatophyta</taxon>
        <taxon>Magnoliopsida</taxon>
        <taxon>Amborellales</taxon>
        <taxon>Amborellaceae</taxon>
        <taxon>Amborella</taxon>
    </lineage>
</organism>
<feature type="region of interest" description="Disordered" evidence="1">
    <location>
        <begin position="1"/>
        <end position="62"/>
    </location>
</feature>
<dbReference type="Proteomes" id="UP000017836">
    <property type="component" value="Unassembled WGS sequence"/>
</dbReference>
<accession>W1PGE3</accession>
<evidence type="ECO:0000313" key="2">
    <source>
        <dbReference type="EMBL" id="ERN06764.1"/>
    </source>
</evidence>
<feature type="compositionally biased region" description="Basic and acidic residues" evidence="1">
    <location>
        <begin position="46"/>
        <end position="62"/>
    </location>
</feature>
<dbReference type="Gramene" id="ERN06764">
    <property type="protein sequence ID" value="ERN06764"/>
    <property type="gene ID" value="AMTR_s00005p00127320"/>
</dbReference>
<proteinExistence type="predicted"/>
<evidence type="ECO:0000313" key="3">
    <source>
        <dbReference type="Proteomes" id="UP000017836"/>
    </source>
</evidence>
<protein>
    <submittedName>
        <fullName evidence="2">Uncharacterized protein</fullName>
    </submittedName>
</protein>
<name>W1PGE3_AMBTC</name>
<dbReference type="AlphaFoldDB" id="W1PGE3"/>
<dbReference type="EMBL" id="KI393866">
    <property type="protein sequence ID" value="ERN06764.1"/>
    <property type="molecule type" value="Genomic_DNA"/>
</dbReference>
<reference evidence="3" key="1">
    <citation type="journal article" date="2013" name="Science">
        <title>The Amborella genome and the evolution of flowering plants.</title>
        <authorList>
            <consortium name="Amborella Genome Project"/>
        </authorList>
    </citation>
    <scope>NUCLEOTIDE SEQUENCE [LARGE SCALE GENOMIC DNA]</scope>
</reference>
<gene>
    <name evidence="2" type="ORF">AMTR_s00005p00127320</name>
</gene>
<keyword evidence="3" id="KW-1185">Reference proteome</keyword>
<dbReference type="HOGENOM" id="CLU_2907057_0_0_1"/>
<feature type="compositionally biased region" description="Basic residues" evidence="1">
    <location>
        <begin position="25"/>
        <end position="44"/>
    </location>
</feature>
<evidence type="ECO:0000256" key="1">
    <source>
        <dbReference type="SAM" id="MobiDB-lite"/>
    </source>
</evidence>
<sequence>MAEAGGVPKGKVDEEEDGADALQKSKIRPRVKKFMKQGRGKSMIRPRIDEIRAQKEQEEAKN</sequence>